<accession>S2KX99</accession>
<evidence type="ECO:0000313" key="3">
    <source>
        <dbReference type="EMBL" id="EPC05916.1"/>
    </source>
</evidence>
<dbReference type="PANTHER" id="PTHR12526">
    <property type="entry name" value="GLYCOSYLTRANSFERASE"/>
    <property type="match status" value="1"/>
</dbReference>
<dbReference type="GO" id="GO:0016757">
    <property type="term" value="F:glycosyltransferase activity"/>
    <property type="evidence" value="ECO:0007669"/>
    <property type="project" value="InterPro"/>
</dbReference>
<evidence type="ECO:0000313" key="4">
    <source>
        <dbReference type="Proteomes" id="UP000006034"/>
    </source>
</evidence>
<sequence length="544" mass="60919">MNQSIDPIPAFSVCAASDRFVSRERKIWISSGVAWFLSLLDTDPFRLATNVAEVKTGDVFLLLPTEEYSDKFLRSVFTIYIVNPIDNIAKYITKIRKNARFSLAHDGWMQTLACHGLSVDALPSSPEILVEKIHTLVNADVKGIALDNIPEETIQPLSVLLLMDQIGIGGMENVLLNLTRHMQARGWHPLIGYMDSISPHMEKKIRLLGIPCCHLSRDTEEQLAFCKKEAIQCINAHYSLEMTEAAAQLGIPCIQTVHNMYIWNDGSDLDFWRFSYTNMDGFLCVSDACARVIEERYWVPKEKIHVIENGVPVLSPPKQTTQALRQHLGIRPDTFIFLNMATLSPIKKQDVLVSAFAQAFSHDENVALILLGNPVSASFSQKIQSMIDQYGLARKVFVAGFHEPVSQWLEMADSFVLPSVVEGWSLALDEARSCGLPLIATAVGGAPEQLDSAADILLPSYFSEDDTFASCVFSRIVEDREADSRVAKALADALWHHFVSVVRGEPIKRSSPLSNDVVFSRHCAYIYSCWDKKQVRIQQNMKEV</sequence>
<comment type="caution">
    <text evidence="3">The sequence shown here is derived from an EMBL/GenBank/DDBJ whole genome shotgun (WGS) entry which is preliminary data.</text>
</comment>
<feature type="domain" description="Glycosyl transferase family 1" evidence="1">
    <location>
        <begin position="322"/>
        <end position="461"/>
    </location>
</feature>
<evidence type="ECO:0000259" key="2">
    <source>
        <dbReference type="Pfam" id="PF13439"/>
    </source>
</evidence>
<dbReference type="CDD" id="cd03811">
    <property type="entry name" value="GT4_GT28_WabH-like"/>
    <property type="match status" value="1"/>
</dbReference>
<dbReference type="InterPro" id="IPR001296">
    <property type="entry name" value="Glyco_trans_1"/>
</dbReference>
<dbReference type="STRING" id="563192.HMPREF0179_05199"/>
<keyword evidence="4" id="KW-1185">Reference proteome</keyword>
<dbReference type="InterPro" id="IPR028098">
    <property type="entry name" value="Glyco_trans_4-like_N"/>
</dbReference>
<organism evidence="3 4">
    <name type="scientific">Bilophila wadsworthia (strain 3_1_6)</name>
    <dbReference type="NCBI Taxonomy" id="563192"/>
    <lineage>
        <taxon>Bacteria</taxon>
        <taxon>Pseudomonadati</taxon>
        <taxon>Thermodesulfobacteriota</taxon>
        <taxon>Desulfovibrionia</taxon>
        <taxon>Desulfovibrionales</taxon>
        <taxon>Desulfovibrionaceae</taxon>
        <taxon>Bilophila</taxon>
    </lineage>
</organism>
<dbReference type="Pfam" id="PF13439">
    <property type="entry name" value="Glyco_transf_4"/>
    <property type="match status" value="1"/>
</dbReference>
<feature type="domain" description="Glycosyltransferase subfamily 4-like N-terminal" evidence="2">
    <location>
        <begin position="168"/>
        <end position="312"/>
    </location>
</feature>
<reference evidence="3 4" key="1">
    <citation type="submission" date="2010-10" db="EMBL/GenBank/DDBJ databases">
        <authorList>
            <consortium name="The Broad Institute Genome Sequencing Platform"/>
            <person name="Ward D."/>
            <person name="Earl A."/>
            <person name="Feldgarden M."/>
            <person name="Young S.K."/>
            <person name="Gargeya S."/>
            <person name="Zeng Q."/>
            <person name="Alvarado L."/>
            <person name="Berlin A."/>
            <person name="Bochicchio J."/>
            <person name="Chapman S.B."/>
            <person name="Chen Z."/>
            <person name="Freedman E."/>
            <person name="Gellesch M."/>
            <person name="Goldberg J."/>
            <person name="Griggs A."/>
            <person name="Gujja S."/>
            <person name="Heilman E."/>
            <person name="Heiman D."/>
            <person name="Howarth C."/>
            <person name="Mehta T."/>
            <person name="Neiman D."/>
            <person name="Pearson M."/>
            <person name="Roberts A."/>
            <person name="Saif S."/>
            <person name="Shea T."/>
            <person name="Shenoy N."/>
            <person name="Sisk P."/>
            <person name="Stolte C."/>
            <person name="Sykes S."/>
            <person name="White J."/>
            <person name="Yandava C."/>
            <person name="Allen-Vercoe E."/>
            <person name="Sibley C."/>
            <person name="Ambrose C.E."/>
            <person name="Strauss J."/>
            <person name="Daigneault M."/>
            <person name="Haas B."/>
            <person name="Nusbaum C."/>
            <person name="Birren B."/>
        </authorList>
    </citation>
    <scope>NUCLEOTIDE SEQUENCE [LARGE SCALE GENOMIC DNA]</scope>
    <source>
        <strain evidence="3 4">3_1_6</strain>
    </source>
</reference>
<dbReference type="eggNOG" id="COG0438">
    <property type="taxonomic scope" value="Bacteria"/>
</dbReference>
<evidence type="ECO:0008006" key="5">
    <source>
        <dbReference type="Google" id="ProtNLM"/>
    </source>
</evidence>
<dbReference type="AlphaFoldDB" id="S2KX99"/>
<dbReference type="Pfam" id="PF00534">
    <property type="entry name" value="Glycos_transf_1"/>
    <property type="match status" value="1"/>
</dbReference>
<dbReference type="EMBL" id="ADCP02000001">
    <property type="protein sequence ID" value="EPC05916.1"/>
    <property type="molecule type" value="Genomic_DNA"/>
</dbReference>
<dbReference type="HOGENOM" id="CLU_500288_0_0_7"/>
<dbReference type="PANTHER" id="PTHR12526:SF637">
    <property type="entry name" value="GLYCOSYLTRANSFERASE EPSF-RELATED"/>
    <property type="match status" value="1"/>
</dbReference>
<protein>
    <recommendedName>
        <fullName evidence="5">Glycosyl transferase family 1 domain-containing protein</fullName>
    </recommendedName>
</protein>
<evidence type="ECO:0000259" key="1">
    <source>
        <dbReference type="Pfam" id="PF00534"/>
    </source>
</evidence>
<dbReference type="Gene3D" id="3.40.50.2000">
    <property type="entry name" value="Glycogen Phosphorylase B"/>
    <property type="match status" value="2"/>
</dbReference>
<dbReference type="SUPFAM" id="SSF53756">
    <property type="entry name" value="UDP-Glycosyltransferase/glycogen phosphorylase"/>
    <property type="match status" value="1"/>
</dbReference>
<reference evidence="3 4" key="2">
    <citation type="submission" date="2013-04" db="EMBL/GenBank/DDBJ databases">
        <title>The Genome Sequence of Bilophila wadsworthia 3_1_6.</title>
        <authorList>
            <consortium name="The Broad Institute Genomics Platform"/>
            <person name="Earl A."/>
            <person name="Ward D."/>
            <person name="Feldgarden M."/>
            <person name="Gevers D."/>
            <person name="Sibley C."/>
            <person name="Strauss J."/>
            <person name="Allen-Vercoe E."/>
            <person name="Walker B."/>
            <person name="Young S."/>
            <person name="Zeng Q."/>
            <person name="Gargeya S."/>
            <person name="Fitzgerald M."/>
            <person name="Haas B."/>
            <person name="Abouelleil A."/>
            <person name="Allen A.W."/>
            <person name="Alvarado L."/>
            <person name="Arachchi H.M."/>
            <person name="Berlin A.M."/>
            <person name="Chapman S.B."/>
            <person name="Gainer-Dewar J."/>
            <person name="Goldberg J."/>
            <person name="Griggs A."/>
            <person name="Gujja S."/>
            <person name="Hansen M."/>
            <person name="Howarth C."/>
            <person name="Imamovic A."/>
            <person name="Ireland A."/>
            <person name="Larimer J."/>
            <person name="McCowan C."/>
            <person name="Murphy C."/>
            <person name="Pearson M."/>
            <person name="Poon T.W."/>
            <person name="Priest M."/>
            <person name="Roberts A."/>
            <person name="Saif S."/>
            <person name="Shea T."/>
            <person name="Sisk P."/>
            <person name="Sykes S."/>
            <person name="Wortman J."/>
            <person name="Nusbaum C."/>
            <person name="Birren B."/>
        </authorList>
    </citation>
    <scope>NUCLEOTIDE SEQUENCE [LARGE SCALE GENOMIC DNA]</scope>
    <source>
        <strain evidence="3 4">3_1_6</strain>
    </source>
</reference>
<proteinExistence type="predicted"/>
<dbReference type="Proteomes" id="UP000006034">
    <property type="component" value="Unassembled WGS sequence"/>
</dbReference>
<gene>
    <name evidence="3" type="ORF">HMPREF0179_05199</name>
</gene>
<name>S2KX99_BILW3</name>